<sequence>MKLKHVIFLMALFFCLFPMVSVSAEDSTSMPGISIPDQGTLDDLNNAAQEAQDSIDNLTGAVDDKVSAATGDYSTDYIVGDAGTPLYAYTSYIDTGNPLKSGINTAAQGYFMLPNKNIVLRNGLMGYFPN</sequence>
<protein>
    <submittedName>
        <fullName evidence="2">Uncharacterized protein</fullName>
    </submittedName>
</protein>
<feature type="chain" id="PRO_5022034254" evidence="1">
    <location>
        <begin position="25"/>
        <end position="130"/>
    </location>
</feature>
<accession>A0A514Z6P2</accession>
<dbReference type="AlphaFoldDB" id="A0A514Z6P2"/>
<dbReference type="Proteomes" id="UP000315128">
    <property type="component" value="Chromosome"/>
</dbReference>
<name>A0A514Z6P2_9LACT</name>
<evidence type="ECO:0000256" key="1">
    <source>
        <dbReference type="SAM" id="SignalP"/>
    </source>
</evidence>
<keyword evidence="3" id="KW-1185">Reference proteome</keyword>
<gene>
    <name evidence="2" type="ORF">FLP15_01840</name>
</gene>
<evidence type="ECO:0000313" key="2">
    <source>
        <dbReference type="EMBL" id="QDK70147.1"/>
    </source>
</evidence>
<dbReference type="RefSeq" id="WP_142765780.1">
    <property type="nucleotide sequence ID" value="NZ_CP041356.1"/>
</dbReference>
<evidence type="ECO:0000313" key="3">
    <source>
        <dbReference type="Proteomes" id="UP000315128"/>
    </source>
</evidence>
<reference evidence="2 3" key="1">
    <citation type="submission" date="2019-07" db="EMBL/GenBank/DDBJ databases">
        <title>Genome sequencing of KACC 19320.</title>
        <authorList>
            <person name="Heo J."/>
            <person name="Kim S.-J."/>
            <person name="Kim J.-S."/>
            <person name="Hong S.-B."/>
            <person name="Kwon S.-W."/>
        </authorList>
    </citation>
    <scope>NUCLEOTIDE SEQUENCE [LARGE SCALE GENOMIC DNA]</scope>
    <source>
        <strain evidence="2 3">KACC 19320</strain>
    </source>
</reference>
<dbReference type="KEGG" id="lack:FLP15_01840"/>
<keyword evidence="1" id="KW-0732">Signal</keyword>
<proteinExistence type="predicted"/>
<organism evidence="2 3">
    <name type="scientific">Lactococcus protaetiae</name>
    <dbReference type="NCBI Taxonomy" id="2592653"/>
    <lineage>
        <taxon>Bacteria</taxon>
        <taxon>Bacillati</taxon>
        <taxon>Bacillota</taxon>
        <taxon>Bacilli</taxon>
        <taxon>Lactobacillales</taxon>
        <taxon>Streptococcaceae</taxon>
        <taxon>Lactococcus</taxon>
    </lineage>
</organism>
<feature type="signal peptide" evidence="1">
    <location>
        <begin position="1"/>
        <end position="24"/>
    </location>
</feature>
<dbReference type="EMBL" id="CP041356">
    <property type="protein sequence ID" value="QDK70147.1"/>
    <property type="molecule type" value="Genomic_DNA"/>
</dbReference>